<reference evidence="5" key="2">
    <citation type="journal article" date="2019" name="Int. J. Syst. Evol. Microbiol.">
        <title>The Global Catalogue of Microorganisms (GCM) 10K type strain sequencing project: providing services to taxonomists for standard genome sequencing and annotation.</title>
        <authorList>
            <consortium name="The Broad Institute Genomics Platform"/>
            <consortium name="The Broad Institute Genome Sequencing Center for Infectious Disease"/>
            <person name="Wu L."/>
            <person name="Ma J."/>
        </authorList>
    </citation>
    <scope>NUCLEOTIDE SEQUENCE [LARGE SCALE GENOMIC DNA]</scope>
    <source>
        <strain evidence="5">NBRC 107710</strain>
    </source>
</reference>
<comment type="caution">
    <text evidence="3">The sequence shown here is derived from an EMBL/GenBank/DDBJ whole genome shotgun (WGS) entry which is preliminary data.</text>
</comment>
<dbReference type="AlphaFoldDB" id="A0A7W6AM53"/>
<dbReference type="Pfam" id="PF21834">
    <property type="entry name" value="DUF6894"/>
    <property type="match status" value="1"/>
</dbReference>
<reference evidence="2" key="4">
    <citation type="submission" date="2023-01" db="EMBL/GenBank/DDBJ databases">
        <title>Draft genome sequence of Methylobacterium brachythecii strain NBRC 107710.</title>
        <authorList>
            <person name="Sun Q."/>
            <person name="Mori K."/>
        </authorList>
    </citation>
    <scope>NUCLEOTIDE SEQUENCE</scope>
    <source>
        <strain evidence="2">NBRC 107710</strain>
    </source>
</reference>
<evidence type="ECO:0000313" key="5">
    <source>
        <dbReference type="Proteomes" id="UP001156881"/>
    </source>
</evidence>
<proteinExistence type="predicted"/>
<keyword evidence="5" id="KW-1185">Reference proteome</keyword>
<dbReference type="RefSeq" id="WP_210302026.1">
    <property type="nucleotide sequence ID" value="NZ_BSPG01000010.1"/>
</dbReference>
<dbReference type="Proteomes" id="UP001156881">
    <property type="component" value="Unassembled WGS sequence"/>
</dbReference>
<name>A0A7W6AM53_9HYPH</name>
<reference evidence="2" key="1">
    <citation type="journal article" date="2014" name="Int. J. Syst. Evol. Microbiol.">
        <title>Complete genome of a new Firmicutes species belonging to the dominant human colonic microbiota ('Ruminococcus bicirculans') reveals two chromosomes and a selective capacity to utilize plant glucans.</title>
        <authorList>
            <consortium name="NISC Comparative Sequencing Program"/>
            <person name="Wegmann U."/>
            <person name="Louis P."/>
            <person name="Goesmann A."/>
            <person name="Henrissat B."/>
            <person name="Duncan S.H."/>
            <person name="Flint H.J."/>
        </authorList>
    </citation>
    <scope>NUCLEOTIDE SEQUENCE</scope>
    <source>
        <strain evidence="2">NBRC 107710</strain>
    </source>
</reference>
<organism evidence="3 4">
    <name type="scientific">Methylobacterium brachythecii</name>
    <dbReference type="NCBI Taxonomy" id="1176177"/>
    <lineage>
        <taxon>Bacteria</taxon>
        <taxon>Pseudomonadati</taxon>
        <taxon>Pseudomonadota</taxon>
        <taxon>Alphaproteobacteria</taxon>
        <taxon>Hyphomicrobiales</taxon>
        <taxon>Methylobacteriaceae</taxon>
        <taxon>Methylobacterium</taxon>
    </lineage>
</organism>
<dbReference type="Proteomes" id="UP000517759">
    <property type="component" value="Unassembled WGS sequence"/>
</dbReference>
<evidence type="ECO:0000313" key="4">
    <source>
        <dbReference type="Proteomes" id="UP000517759"/>
    </source>
</evidence>
<accession>A0A7W6AM53</accession>
<dbReference type="EMBL" id="BSPG01000010">
    <property type="protein sequence ID" value="GLS44231.1"/>
    <property type="molecule type" value="Genomic_DNA"/>
</dbReference>
<dbReference type="EMBL" id="JACIDN010000005">
    <property type="protein sequence ID" value="MBB3903660.1"/>
    <property type="molecule type" value="Genomic_DNA"/>
</dbReference>
<gene>
    <name evidence="2" type="ORF">GCM10007884_22190</name>
    <name evidence="3" type="ORF">GGR33_003169</name>
</gene>
<reference evidence="3 4" key="3">
    <citation type="submission" date="2020-08" db="EMBL/GenBank/DDBJ databases">
        <title>Genomic Encyclopedia of Type Strains, Phase IV (KMG-IV): sequencing the most valuable type-strain genomes for metagenomic binning, comparative biology and taxonomic classification.</title>
        <authorList>
            <person name="Goeker M."/>
        </authorList>
    </citation>
    <scope>NUCLEOTIDE SEQUENCE [LARGE SCALE GENOMIC DNA]</scope>
    <source>
        <strain evidence="3 4">DSM 24105</strain>
    </source>
</reference>
<evidence type="ECO:0000313" key="2">
    <source>
        <dbReference type="EMBL" id="GLS44231.1"/>
    </source>
</evidence>
<evidence type="ECO:0000313" key="3">
    <source>
        <dbReference type="EMBL" id="MBB3903660.1"/>
    </source>
</evidence>
<feature type="domain" description="DUF6894" evidence="1">
    <location>
        <begin position="3"/>
        <end position="70"/>
    </location>
</feature>
<evidence type="ECO:0000259" key="1">
    <source>
        <dbReference type="Pfam" id="PF21834"/>
    </source>
</evidence>
<dbReference type="InterPro" id="IPR054189">
    <property type="entry name" value="DUF6894"/>
</dbReference>
<sequence length="93" mass="10384">MPRYFFHVRDGKGREDVDGTVKADLDAAKREAVLLAANLMGDYAGDLIKAYDWRIDVTDERGQVLFQIDMQITNSPVSRGDPLTMRSPARPSA</sequence>
<protein>
    <recommendedName>
        <fullName evidence="1">DUF6894 domain-containing protein</fullName>
    </recommendedName>
</protein>